<comment type="caution">
    <text evidence="1">The sequence shown here is derived from an EMBL/GenBank/DDBJ whole genome shotgun (WGS) entry which is preliminary data.</text>
</comment>
<keyword evidence="2" id="KW-1185">Reference proteome</keyword>
<sequence length="88" mass="9794">MAFQGTLYILGKYTCFSAAERGRNLPIILEHAQIVKVEKQQPSRRSTKPDVLQLQLSETEWMCVKDFEPGSLDSALALLASMCPHAVS</sequence>
<proteinExistence type="predicted"/>
<name>A0AAE0FMN6_9CHLO</name>
<evidence type="ECO:0000313" key="2">
    <source>
        <dbReference type="Proteomes" id="UP001190700"/>
    </source>
</evidence>
<evidence type="ECO:0000313" key="1">
    <source>
        <dbReference type="EMBL" id="KAK3262642.1"/>
    </source>
</evidence>
<protein>
    <submittedName>
        <fullName evidence="1">Uncharacterized protein</fullName>
    </submittedName>
</protein>
<organism evidence="1 2">
    <name type="scientific">Cymbomonas tetramitiformis</name>
    <dbReference type="NCBI Taxonomy" id="36881"/>
    <lineage>
        <taxon>Eukaryota</taxon>
        <taxon>Viridiplantae</taxon>
        <taxon>Chlorophyta</taxon>
        <taxon>Pyramimonadophyceae</taxon>
        <taxon>Pyramimonadales</taxon>
        <taxon>Pyramimonadaceae</taxon>
        <taxon>Cymbomonas</taxon>
    </lineage>
</organism>
<dbReference type="AlphaFoldDB" id="A0AAE0FMN6"/>
<dbReference type="Proteomes" id="UP001190700">
    <property type="component" value="Unassembled WGS sequence"/>
</dbReference>
<reference evidence="1 2" key="1">
    <citation type="journal article" date="2015" name="Genome Biol. Evol.">
        <title>Comparative Genomics of a Bacterivorous Green Alga Reveals Evolutionary Causalities and Consequences of Phago-Mixotrophic Mode of Nutrition.</title>
        <authorList>
            <person name="Burns J.A."/>
            <person name="Paasch A."/>
            <person name="Narechania A."/>
            <person name="Kim E."/>
        </authorList>
    </citation>
    <scope>NUCLEOTIDE SEQUENCE [LARGE SCALE GENOMIC DNA]</scope>
    <source>
        <strain evidence="1 2">PLY_AMNH</strain>
    </source>
</reference>
<accession>A0AAE0FMN6</accession>
<gene>
    <name evidence="1" type="ORF">CYMTET_28509</name>
</gene>
<dbReference type="EMBL" id="LGRX02016045">
    <property type="protein sequence ID" value="KAK3262642.1"/>
    <property type="molecule type" value="Genomic_DNA"/>
</dbReference>